<accession>A0ABM9EU45</accession>
<evidence type="ECO:0008006" key="4">
    <source>
        <dbReference type="Google" id="ProtNLM"/>
    </source>
</evidence>
<organism evidence="2 3">
    <name type="scientific">Neobacillus rhizosphaerae</name>
    <dbReference type="NCBI Taxonomy" id="2880965"/>
    <lineage>
        <taxon>Bacteria</taxon>
        <taxon>Bacillati</taxon>
        <taxon>Bacillota</taxon>
        <taxon>Bacilli</taxon>
        <taxon>Bacillales</taxon>
        <taxon>Bacillaceae</taxon>
        <taxon>Neobacillus</taxon>
    </lineage>
</organism>
<feature type="transmembrane region" description="Helical" evidence="1">
    <location>
        <begin position="420"/>
        <end position="450"/>
    </location>
</feature>
<feature type="transmembrane region" description="Helical" evidence="1">
    <location>
        <begin position="87"/>
        <end position="113"/>
    </location>
</feature>
<feature type="transmembrane region" description="Helical" evidence="1">
    <location>
        <begin position="456"/>
        <end position="474"/>
    </location>
</feature>
<name>A0ABM9EU45_9BACI</name>
<feature type="transmembrane region" description="Helical" evidence="1">
    <location>
        <begin position="379"/>
        <end position="399"/>
    </location>
</feature>
<feature type="transmembrane region" description="Helical" evidence="1">
    <location>
        <begin position="495"/>
        <end position="515"/>
    </location>
</feature>
<feature type="transmembrane region" description="Helical" evidence="1">
    <location>
        <begin position="264"/>
        <end position="285"/>
    </location>
</feature>
<proteinExistence type="predicted"/>
<feature type="transmembrane region" description="Helical" evidence="1">
    <location>
        <begin position="133"/>
        <end position="157"/>
    </location>
</feature>
<keyword evidence="1" id="KW-0812">Transmembrane</keyword>
<evidence type="ECO:0000313" key="2">
    <source>
        <dbReference type="EMBL" id="CAH2716172.1"/>
    </source>
</evidence>
<dbReference type="Proteomes" id="UP000838308">
    <property type="component" value="Unassembled WGS sequence"/>
</dbReference>
<dbReference type="EMBL" id="CALBWS010000024">
    <property type="protein sequence ID" value="CAH2716172.1"/>
    <property type="molecule type" value="Genomic_DNA"/>
</dbReference>
<keyword evidence="3" id="KW-1185">Reference proteome</keyword>
<keyword evidence="1" id="KW-1133">Transmembrane helix</keyword>
<reference evidence="2" key="1">
    <citation type="submission" date="2022-04" db="EMBL/GenBank/DDBJ databases">
        <authorList>
            <person name="Criscuolo A."/>
        </authorList>
    </citation>
    <scope>NUCLEOTIDE SEQUENCE</scope>
    <source>
        <strain evidence="2">CIP111895</strain>
    </source>
</reference>
<evidence type="ECO:0000256" key="1">
    <source>
        <dbReference type="SAM" id="Phobius"/>
    </source>
</evidence>
<feature type="transmembrane region" description="Helical" evidence="1">
    <location>
        <begin position="204"/>
        <end position="223"/>
    </location>
</feature>
<evidence type="ECO:0000313" key="3">
    <source>
        <dbReference type="Proteomes" id="UP000838308"/>
    </source>
</evidence>
<feature type="transmembrane region" description="Helical" evidence="1">
    <location>
        <begin position="163"/>
        <end position="192"/>
    </location>
</feature>
<feature type="transmembrane region" description="Helical" evidence="1">
    <location>
        <begin position="521"/>
        <end position="538"/>
    </location>
</feature>
<protein>
    <recommendedName>
        <fullName evidence="4">ABC transporter permease</fullName>
    </recommendedName>
</protein>
<gene>
    <name evidence="2" type="ORF">BACCIP111895_03356</name>
</gene>
<feature type="transmembrane region" description="Helical" evidence="1">
    <location>
        <begin position="347"/>
        <end position="367"/>
    </location>
</feature>
<feature type="transmembrane region" description="Helical" evidence="1">
    <location>
        <begin position="61"/>
        <end position="81"/>
    </location>
</feature>
<keyword evidence="1" id="KW-0472">Membrane</keyword>
<comment type="caution">
    <text evidence="2">The sequence shown here is derived from an EMBL/GenBank/DDBJ whole genome shotgun (WGS) entry which is preliminary data.</text>
</comment>
<sequence length="551" mass="63390">MKNFQTLRFLDLFRRLFESFGINYTVMRKILAVKLTMDGRRTPTIFNQQGKKKKKPEENGFIKSLGMYVFISLFLIPVVIFGKNYLFQMSIFFGIVMFMVMTSMISDFSNVLLDIKDKGILQTKPVDKKTISVAKTVHISIYLFFLTAAISGVPIIAGTFKHGIFFLVLALLSLILVNLFIVVVTALIYFFILRYFDGEKLKDIINYVQIGLSVSIAIGYQILGRAFSFVDMNITFSPSWWQFFIPPIWFGAPFELFLSHNTSVYLVIFSLLALIVPVIATLVYIRMMPSFERNLQKLTNNSGKSKRKDRKWKSWLTSVICRSNEEKIFFRFADNMMRNEREFRLKVYPALGLSLVFPFVFMFNAIQMNSYAHMVSSKWYLAIYFSSLMIPNAITMLKYSGKYKGAWIYKTAPIQNLAPVYSAVLKVFIVNLFLPVYLILSMIFVGIFGIKIIDDLLVVFVTAILYTVICSNYLKGTLPFSESFEDAQQSGGLKVLLASLCIVVFTGIHFAVTFIPYGVTIYLVLVLVITIFAWKLAYKTVWNYKNNEMEY</sequence>
<dbReference type="RefSeq" id="WP_248736434.1">
    <property type="nucleotide sequence ID" value="NZ_CALBWS010000024.1"/>
</dbReference>